<evidence type="ECO:0000256" key="3">
    <source>
        <dbReference type="ARBA" id="ARBA00022603"/>
    </source>
</evidence>
<dbReference type="CDD" id="cd02440">
    <property type="entry name" value="AdoMet_MTases"/>
    <property type="match status" value="1"/>
</dbReference>
<evidence type="ECO:0000313" key="8">
    <source>
        <dbReference type="EMBL" id="MCQ5343292.1"/>
    </source>
</evidence>
<dbReference type="Pfam" id="PF02390">
    <property type="entry name" value="Methyltransf_4"/>
    <property type="match status" value="1"/>
</dbReference>
<dbReference type="InterPro" id="IPR055361">
    <property type="entry name" value="tRNA_methyltr_TrmB_bact"/>
</dbReference>
<keyword evidence="4 7" id="KW-0808">Transferase</keyword>
<dbReference type="Gene3D" id="3.40.50.150">
    <property type="entry name" value="Vaccinia Virus protein VP39"/>
    <property type="match status" value="1"/>
</dbReference>
<dbReference type="HAMAP" id="MF_01057">
    <property type="entry name" value="tRNA_methyltr_TrmB"/>
    <property type="match status" value="1"/>
</dbReference>
<proteinExistence type="inferred from homology"/>
<evidence type="ECO:0000256" key="7">
    <source>
        <dbReference type="HAMAP-Rule" id="MF_01057"/>
    </source>
</evidence>
<comment type="function">
    <text evidence="2 7">Catalyzes the formation of N(7)-methylguanine at position 46 (m7G46) in tRNA.</text>
</comment>
<feature type="binding site" evidence="7">
    <location>
        <position position="120"/>
    </location>
    <ligand>
        <name>S-adenosyl-L-methionine</name>
        <dbReference type="ChEBI" id="CHEBI:59789"/>
    </ligand>
</feature>
<dbReference type="EMBL" id="JANGEW010000019">
    <property type="protein sequence ID" value="MCQ5343292.1"/>
    <property type="molecule type" value="Genomic_DNA"/>
</dbReference>
<dbReference type="InterPro" id="IPR003358">
    <property type="entry name" value="tRNA_(Gua-N-7)_MeTrfase_Trmb"/>
</dbReference>
<keyword evidence="9" id="KW-1185">Reference proteome</keyword>
<evidence type="ECO:0000256" key="5">
    <source>
        <dbReference type="ARBA" id="ARBA00022691"/>
    </source>
</evidence>
<accession>A0ABT1SU81</accession>
<feature type="binding site" evidence="7">
    <location>
        <position position="46"/>
    </location>
    <ligand>
        <name>S-adenosyl-L-methionine</name>
        <dbReference type="ChEBI" id="CHEBI:59789"/>
    </ligand>
</feature>
<gene>
    <name evidence="7 8" type="primary">trmB</name>
    <name evidence="8" type="ORF">NE675_09715</name>
</gene>
<evidence type="ECO:0000313" key="9">
    <source>
        <dbReference type="Proteomes" id="UP001206692"/>
    </source>
</evidence>
<keyword evidence="3 7" id="KW-0489">Methyltransferase</keyword>
<feature type="binding site" evidence="7">
    <location>
        <position position="124"/>
    </location>
    <ligand>
        <name>substrate</name>
    </ligand>
</feature>
<feature type="binding site" evidence="7">
    <location>
        <begin position="193"/>
        <end position="196"/>
    </location>
    <ligand>
        <name>substrate</name>
    </ligand>
</feature>
<comment type="pathway">
    <text evidence="7">tRNA modification; N(7)-methylguanine-tRNA biosynthesis.</text>
</comment>
<dbReference type="PANTHER" id="PTHR23417">
    <property type="entry name" value="3-DEOXY-D-MANNO-OCTULOSONIC-ACID TRANSFERASE/TRNA GUANINE-N 7 - -METHYLTRANSFERASE"/>
    <property type="match status" value="1"/>
</dbReference>
<dbReference type="Proteomes" id="UP001206692">
    <property type="component" value="Unassembled WGS sequence"/>
</dbReference>
<dbReference type="PANTHER" id="PTHR23417:SF14">
    <property type="entry name" value="PENTACOTRIPEPTIDE-REPEAT REGION OF PRORP DOMAIN-CONTAINING PROTEIN"/>
    <property type="match status" value="1"/>
</dbReference>
<evidence type="ECO:0000256" key="4">
    <source>
        <dbReference type="ARBA" id="ARBA00022679"/>
    </source>
</evidence>
<feature type="binding site" evidence="7">
    <location>
        <position position="98"/>
    </location>
    <ligand>
        <name>S-adenosyl-L-methionine</name>
        <dbReference type="ChEBI" id="CHEBI:59789"/>
    </ligand>
</feature>
<dbReference type="NCBIfam" id="NF001080">
    <property type="entry name" value="PRK00121.2-2"/>
    <property type="match status" value="1"/>
</dbReference>
<protein>
    <recommendedName>
        <fullName evidence="7">tRNA (guanine-N(7)-)-methyltransferase</fullName>
        <ecNumber evidence="7">2.1.1.33</ecNumber>
    </recommendedName>
    <alternativeName>
        <fullName evidence="7">tRNA (guanine(46)-N(7))-methyltransferase</fullName>
    </alternativeName>
    <alternativeName>
        <fullName evidence="7">tRNA(m7G46)-methyltransferase</fullName>
    </alternativeName>
</protein>
<comment type="caution">
    <text evidence="7">Lacks conserved residue(s) required for the propagation of feature annotation.</text>
</comment>
<reference evidence="8 9" key="1">
    <citation type="submission" date="2022-06" db="EMBL/GenBank/DDBJ databases">
        <title>Isolation of gut microbiota from human fecal samples.</title>
        <authorList>
            <person name="Pamer E.G."/>
            <person name="Barat B."/>
            <person name="Waligurski E."/>
            <person name="Medina S."/>
            <person name="Paddock L."/>
            <person name="Mostad J."/>
        </authorList>
    </citation>
    <scope>NUCLEOTIDE SEQUENCE [LARGE SCALE GENOMIC DNA]</scope>
    <source>
        <strain evidence="8 9">DFI.1.1</strain>
    </source>
</reference>
<evidence type="ECO:0000256" key="6">
    <source>
        <dbReference type="ARBA" id="ARBA00022694"/>
    </source>
</evidence>
<sequence length="234" mass="27249">MRLRRKPWIDEAIKEYNEFLHLDDCQMYKGKWHTLFKSPEAPLWVELGTGKGNFISQLAQLHRDVNFIGIEIQAGVLYYAGKKCADAEVDNVQLLRCDVARLEDIFEPGEVDRFFINFCDPWPKKRHAKRRLTYRSFLDRYARLLKEGGKIYFKSDNAGLFDFTLDEFKACGWPLSEVTYDLHNSSVLNEAMTEYEAKFSAKGQPIFHCVATRPQEVIAHVVEKDECRNEGPEE</sequence>
<dbReference type="SUPFAM" id="SSF53335">
    <property type="entry name" value="S-adenosyl-L-methionine-dependent methyltransferases"/>
    <property type="match status" value="1"/>
</dbReference>
<evidence type="ECO:0000256" key="2">
    <source>
        <dbReference type="ARBA" id="ARBA00003015"/>
    </source>
</evidence>
<feature type="binding site" evidence="7">
    <location>
        <position position="156"/>
    </location>
    <ligand>
        <name>substrate</name>
    </ligand>
</feature>
<keyword evidence="6 7" id="KW-0819">tRNA processing</keyword>
<dbReference type="InterPro" id="IPR029063">
    <property type="entry name" value="SAM-dependent_MTases_sf"/>
</dbReference>
<evidence type="ECO:0000256" key="1">
    <source>
        <dbReference type="ARBA" id="ARBA00000142"/>
    </source>
</evidence>
<comment type="similarity">
    <text evidence="7">Belongs to the class I-like SAM-binding methyltransferase superfamily. TrmB family.</text>
</comment>
<dbReference type="GO" id="GO:0008176">
    <property type="term" value="F:tRNA (guanine(46)-N7)-methyltransferase activity"/>
    <property type="evidence" value="ECO:0007669"/>
    <property type="project" value="UniProtKB-EC"/>
</dbReference>
<comment type="caution">
    <text evidence="8">The sequence shown here is derived from an EMBL/GenBank/DDBJ whole genome shotgun (WGS) entry which is preliminary data.</text>
</comment>
<organism evidence="8 9">
    <name type="scientific">Megasphaera massiliensis</name>
    <dbReference type="NCBI Taxonomy" id="1232428"/>
    <lineage>
        <taxon>Bacteria</taxon>
        <taxon>Bacillati</taxon>
        <taxon>Bacillota</taxon>
        <taxon>Negativicutes</taxon>
        <taxon>Veillonellales</taxon>
        <taxon>Veillonellaceae</taxon>
        <taxon>Megasphaera</taxon>
    </lineage>
</organism>
<dbReference type="RefSeq" id="WP_062411887.1">
    <property type="nucleotide sequence ID" value="NZ_JAJCIO010000021.1"/>
</dbReference>
<keyword evidence="5 7" id="KW-0949">S-adenosyl-L-methionine</keyword>
<dbReference type="EC" id="2.1.1.33" evidence="7"/>
<comment type="catalytic activity">
    <reaction evidence="1 7">
        <text>guanosine(46) in tRNA + S-adenosyl-L-methionine = N(7)-methylguanosine(46) in tRNA + S-adenosyl-L-homocysteine</text>
        <dbReference type="Rhea" id="RHEA:42708"/>
        <dbReference type="Rhea" id="RHEA-COMP:10188"/>
        <dbReference type="Rhea" id="RHEA-COMP:10189"/>
        <dbReference type="ChEBI" id="CHEBI:57856"/>
        <dbReference type="ChEBI" id="CHEBI:59789"/>
        <dbReference type="ChEBI" id="CHEBI:74269"/>
        <dbReference type="ChEBI" id="CHEBI:74480"/>
        <dbReference type="EC" id="2.1.1.33"/>
    </reaction>
</comment>
<dbReference type="NCBIfam" id="TIGR00091">
    <property type="entry name" value="tRNA (guanosine(46)-N7)-methyltransferase TrmB"/>
    <property type="match status" value="1"/>
</dbReference>
<dbReference type="PROSITE" id="PS51625">
    <property type="entry name" value="SAM_MT_TRMB"/>
    <property type="match status" value="1"/>
</dbReference>
<feature type="binding site" evidence="7">
    <location>
        <position position="71"/>
    </location>
    <ligand>
        <name>S-adenosyl-L-methionine</name>
        <dbReference type="ChEBI" id="CHEBI:59789"/>
    </ligand>
</feature>
<name>A0ABT1SU81_9FIRM</name>